<gene>
    <name evidence="1" type="ORF">CLV88_11656</name>
</gene>
<keyword evidence="1" id="KW-0808">Transferase</keyword>
<proteinExistence type="predicted"/>
<dbReference type="Proteomes" id="UP000240418">
    <property type="component" value="Unassembled WGS sequence"/>
</dbReference>
<evidence type="ECO:0000313" key="2">
    <source>
        <dbReference type="Proteomes" id="UP000240418"/>
    </source>
</evidence>
<evidence type="ECO:0000313" key="1">
    <source>
        <dbReference type="EMBL" id="PSL17609.1"/>
    </source>
</evidence>
<dbReference type="AlphaFoldDB" id="A0A2P8F7A9"/>
<accession>A0A2P8F7A9</accession>
<dbReference type="Gene3D" id="3.40.50.300">
    <property type="entry name" value="P-loop containing nucleotide triphosphate hydrolases"/>
    <property type="match status" value="1"/>
</dbReference>
<protein>
    <submittedName>
        <fullName evidence="1">Sulfotransferase family protein</fullName>
    </submittedName>
</protein>
<dbReference type="InterPro" id="IPR027417">
    <property type="entry name" value="P-loop_NTPase"/>
</dbReference>
<dbReference type="Pfam" id="PF13469">
    <property type="entry name" value="Sulfotransfer_3"/>
    <property type="match status" value="1"/>
</dbReference>
<dbReference type="SUPFAM" id="SSF52540">
    <property type="entry name" value="P-loop containing nucleoside triphosphate hydrolases"/>
    <property type="match status" value="1"/>
</dbReference>
<sequence>MFREIQNFRARVRLRQQPRQHVFLITYGRSGSTLVQKILNTIPGYCIRGENNNLLYHLFRSWAALSNCEPVQSHRRIGRSLTSEHPWFGSEQVDPDTLGRNLVSFFEREVLQPPPGTKASGFKEIRYHQDPDRFHDFLDFMHRFFPGTRFVFNYRAHDDVMKSGWWAHQRPERVKEILDQAETLFESYMSAHPDRCIRIDYDRYAQDPSALRPLFDFLGEAFEEGQIAQLMDARLDHLKDDKNRYAPPDP</sequence>
<organism evidence="1 2">
    <name type="scientific">Shimia abyssi</name>
    <dbReference type="NCBI Taxonomy" id="1662395"/>
    <lineage>
        <taxon>Bacteria</taxon>
        <taxon>Pseudomonadati</taxon>
        <taxon>Pseudomonadota</taxon>
        <taxon>Alphaproteobacteria</taxon>
        <taxon>Rhodobacterales</taxon>
        <taxon>Roseobacteraceae</taxon>
    </lineage>
</organism>
<comment type="caution">
    <text evidence="1">The sequence shown here is derived from an EMBL/GenBank/DDBJ whole genome shotgun (WGS) entry which is preliminary data.</text>
</comment>
<reference evidence="1 2" key="1">
    <citation type="submission" date="2018-03" db="EMBL/GenBank/DDBJ databases">
        <title>Genomic Encyclopedia of Archaeal and Bacterial Type Strains, Phase II (KMG-II): from individual species to whole genera.</title>
        <authorList>
            <person name="Goeker M."/>
        </authorList>
    </citation>
    <scope>NUCLEOTIDE SEQUENCE [LARGE SCALE GENOMIC DNA]</scope>
    <source>
        <strain evidence="1 2">DSM 100673</strain>
    </source>
</reference>
<dbReference type="EMBL" id="PYGJ01000016">
    <property type="protein sequence ID" value="PSL17609.1"/>
    <property type="molecule type" value="Genomic_DNA"/>
</dbReference>
<dbReference type="RefSeq" id="WP_106609932.1">
    <property type="nucleotide sequence ID" value="NZ_PYGJ01000016.1"/>
</dbReference>
<dbReference type="OrthoDB" id="4169204at2"/>
<name>A0A2P8F7A9_9RHOB</name>
<dbReference type="GO" id="GO:0016740">
    <property type="term" value="F:transferase activity"/>
    <property type="evidence" value="ECO:0007669"/>
    <property type="project" value="UniProtKB-KW"/>
</dbReference>
<keyword evidence="2" id="KW-1185">Reference proteome</keyword>